<evidence type="ECO:0000313" key="2">
    <source>
        <dbReference type="Proteomes" id="UP000050525"/>
    </source>
</evidence>
<reference evidence="1 2" key="1">
    <citation type="journal article" date="2012" name="Genome Biol.">
        <title>Sequencing three crocodilian genomes to illuminate the evolution of archosaurs and amniotes.</title>
        <authorList>
            <person name="St John J.A."/>
            <person name="Braun E.L."/>
            <person name="Isberg S.R."/>
            <person name="Miles L.G."/>
            <person name="Chong A.Y."/>
            <person name="Gongora J."/>
            <person name="Dalzell P."/>
            <person name="Moran C."/>
            <person name="Bed'hom B."/>
            <person name="Abzhanov A."/>
            <person name="Burgess S.C."/>
            <person name="Cooksey A.M."/>
            <person name="Castoe T.A."/>
            <person name="Crawford N.G."/>
            <person name="Densmore L.D."/>
            <person name="Drew J.C."/>
            <person name="Edwards S.V."/>
            <person name="Faircloth B.C."/>
            <person name="Fujita M.K."/>
            <person name="Greenwold M.J."/>
            <person name="Hoffmann F.G."/>
            <person name="Howard J.M."/>
            <person name="Iguchi T."/>
            <person name="Janes D.E."/>
            <person name="Khan S.Y."/>
            <person name="Kohno S."/>
            <person name="de Koning A.J."/>
            <person name="Lance S.L."/>
            <person name="McCarthy F.M."/>
            <person name="McCormack J.E."/>
            <person name="Merchant M.E."/>
            <person name="Peterson D.G."/>
            <person name="Pollock D.D."/>
            <person name="Pourmand N."/>
            <person name="Raney B.J."/>
            <person name="Roessler K.A."/>
            <person name="Sanford J.R."/>
            <person name="Sawyer R.H."/>
            <person name="Schmidt C.J."/>
            <person name="Triplett E.W."/>
            <person name="Tuberville T.D."/>
            <person name="Venegas-Anaya M."/>
            <person name="Howard J.T."/>
            <person name="Jarvis E.D."/>
            <person name="Guillette L.J.Jr."/>
            <person name="Glenn T.C."/>
            <person name="Green R.E."/>
            <person name="Ray D.A."/>
        </authorList>
    </citation>
    <scope>NUCLEOTIDE SEQUENCE [LARGE SCALE GENOMIC DNA]</scope>
    <source>
        <strain evidence="1">KSC_2009_1</strain>
    </source>
</reference>
<proteinExistence type="predicted"/>
<organism evidence="1 2">
    <name type="scientific">Alligator mississippiensis</name>
    <name type="common">American alligator</name>
    <dbReference type="NCBI Taxonomy" id="8496"/>
    <lineage>
        <taxon>Eukaryota</taxon>
        <taxon>Metazoa</taxon>
        <taxon>Chordata</taxon>
        <taxon>Craniata</taxon>
        <taxon>Vertebrata</taxon>
        <taxon>Euteleostomi</taxon>
        <taxon>Archelosauria</taxon>
        <taxon>Archosauria</taxon>
        <taxon>Crocodylia</taxon>
        <taxon>Alligatoridae</taxon>
        <taxon>Alligatorinae</taxon>
        <taxon>Alligator</taxon>
    </lineage>
</organism>
<name>A0A151P867_ALLMI</name>
<gene>
    <name evidence="1" type="ORF">Y1Q_0014682</name>
</gene>
<evidence type="ECO:0000313" key="1">
    <source>
        <dbReference type="EMBL" id="KYO45232.1"/>
    </source>
</evidence>
<comment type="caution">
    <text evidence="1">The sequence shown here is derived from an EMBL/GenBank/DDBJ whole genome shotgun (WGS) entry which is preliminary data.</text>
</comment>
<dbReference type="Proteomes" id="UP000050525">
    <property type="component" value="Unassembled WGS sequence"/>
</dbReference>
<keyword evidence="2" id="KW-1185">Reference proteome</keyword>
<protein>
    <submittedName>
        <fullName evidence="1">Uncharacterized protein</fullName>
    </submittedName>
</protein>
<sequence length="120" mass="13797">MRHKHTVGEHLRIRPVSSTITRRFGKEDGEGRMGIFTAQLNYLAKRSIEDTEQEGDDILCDFPFRNHGEAFGDAEDVMQATVSYTVKQTSNVKVSELRQAKKPKAEAWKNKHTALCRYRE</sequence>
<dbReference type="EMBL" id="AKHW03000629">
    <property type="protein sequence ID" value="KYO45232.1"/>
    <property type="molecule type" value="Genomic_DNA"/>
</dbReference>
<accession>A0A151P867</accession>
<dbReference type="AlphaFoldDB" id="A0A151P867"/>